<feature type="transmembrane region" description="Helical" evidence="10">
    <location>
        <begin position="32"/>
        <end position="53"/>
    </location>
</feature>
<name>A0A417YMP1_9BACI</name>
<keyword evidence="5 10" id="KW-0472">Membrane</keyword>
<comment type="function">
    <text evidence="9 10">Fluoride-specific ion channel. Important for reducing fluoride concentration in the cell, thus reducing its toxicity.</text>
</comment>
<keyword evidence="2 10" id="KW-1003">Cell membrane</keyword>
<feature type="binding site" evidence="10">
    <location>
        <position position="78"/>
    </location>
    <ligand>
        <name>Na(+)</name>
        <dbReference type="ChEBI" id="CHEBI:29101"/>
        <note>structural</note>
    </ligand>
</feature>
<comment type="caution">
    <text evidence="11">The sequence shown here is derived from an EMBL/GenBank/DDBJ whole genome shotgun (WGS) entry which is preliminary data.</text>
</comment>
<keyword evidence="10" id="KW-0813">Transport</keyword>
<dbReference type="HAMAP" id="MF_00454">
    <property type="entry name" value="FluC"/>
    <property type="match status" value="1"/>
</dbReference>
<evidence type="ECO:0000256" key="9">
    <source>
        <dbReference type="ARBA" id="ARBA00049940"/>
    </source>
</evidence>
<dbReference type="InterPro" id="IPR003691">
    <property type="entry name" value="FluC"/>
</dbReference>
<comment type="activity regulation">
    <text evidence="10">Na(+) is not transported, but it plays an essential structural role and its presence is essential for fluoride channel function.</text>
</comment>
<protein>
    <recommendedName>
        <fullName evidence="10">Fluoride-specific ion channel FluC</fullName>
    </recommendedName>
</protein>
<dbReference type="GO" id="GO:0005886">
    <property type="term" value="C:plasma membrane"/>
    <property type="evidence" value="ECO:0007669"/>
    <property type="project" value="UniProtKB-SubCell"/>
</dbReference>
<dbReference type="AlphaFoldDB" id="A0A417YMP1"/>
<dbReference type="RefSeq" id="WP_118888841.1">
    <property type="nucleotide sequence ID" value="NZ_JAMAWL010000009.1"/>
</dbReference>
<dbReference type="Pfam" id="PF02537">
    <property type="entry name" value="CRCB"/>
    <property type="match status" value="1"/>
</dbReference>
<sequence length="127" mass="13777">MSVKLFLFVGAGGMLGTGGRYCISLLFGDTDGYPFATLTVNLIGCFLLPFLLNHPNVKQKLAPELLTALTVGLIGSFTTFSTLAVETARLWNESVTMAIGYIMISFLIGLALCFLGYRISTRKQVNE</sequence>
<keyword evidence="3 10" id="KW-0812">Transmembrane</keyword>
<organism evidence="11 12">
    <name type="scientific">Oceanobacillus profundus</name>
    <dbReference type="NCBI Taxonomy" id="372463"/>
    <lineage>
        <taxon>Bacteria</taxon>
        <taxon>Bacillati</taxon>
        <taxon>Bacillota</taxon>
        <taxon>Bacilli</taxon>
        <taxon>Bacillales</taxon>
        <taxon>Bacillaceae</taxon>
        <taxon>Oceanobacillus</taxon>
    </lineage>
</organism>
<gene>
    <name evidence="10" type="primary">fluC</name>
    <name evidence="10" type="synonym">crcB</name>
    <name evidence="11" type="ORF">D1B32_04945</name>
</gene>
<feature type="transmembrane region" description="Helical" evidence="10">
    <location>
        <begin position="65"/>
        <end position="85"/>
    </location>
</feature>
<comment type="similarity">
    <text evidence="7 10">Belongs to the fluoride channel Fluc/FEX (TC 1.A.43) family.</text>
</comment>
<keyword evidence="10" id="KW-0479">Metal-binding</keyword>
<evidence type="ECO:0000256" key="4">
    <source>
        <dbReference type="ARBA" id="ARBA00022989"/>
    </source>
</evidence>
<dbReference type="PANTHER" id="PTHR28259:SF1">
    <property type="entry name" value="FLUORIDE EXPORT PROTEIN 1-RELATED"/>
    <property type="match status" value="1"/>
</dbReference>
<keyword evidence="4 10" id="KW-1133">Transmembrane helix</keyword>
<comment type="catalytic activity">
    <reaction evidence="8">
        <text>fluoride(in) = fluoride(out)</text>
        <dbReference type="Rhea" id="RHEA:76159"/>
        <dbReference type="ChEBI" id="CHEBI:17051"/>
    </reaction>
    <physiologicalReaction direction="left-to-right" evidence="8">
        <dbReference type="Rhea" id="RHEA:76160"/>
    </physiologicalReaction>
</comment>
<evidence type="ECO:0000313" key="12">
    <source>
        <dbReference type="Proteomes" id="UP000285456"/>
    </source>
</evidence>
<evidence type="ECO:0000313" key="11">
    <source>
        <dbReference type="EMBL" id="RHW34642.1"/>
    </source>
</evidence>
<dbReference type="Proteomes" id="UP000285456">
    <property type="component" value="Unassembled WGS sequence"/>
</dbReference>
<comment type="subcellular location">
    <subcellularLocation>
        <location evidence="1 10">Cell membrane</location>
        <topology evidence="1 10">Multi-pass membrane protein</topology>
    </subcellularLocation>
</comment>
<accession>A0A417YMP1</accession>
<keyword evidence="10" id="KW-0406">Ion transport</keyword>
<keyword evidence="6 10" id="KW-0407">Ion channel</keyword>
<evidence type="ECO:0000256" key="8">
    <source>
        <dbReference type="ARBA" id="ARBA00035585"/>
    </source>
</evidence>
<keyword evidence="10" id="KW-0915">Sodium</keyword>
<keyword evidence="12" id="KW-1185">Reference proteome</keyword>
<evidence type="ECO:0000256" key="10">
    <source>
        <dbReference type="HAMAP-Rule" id="MF_00454"/>
    </source>
</evidence>
<evidence type="ECO:0000256" key="3">
    <source>
        <dbReference type="ARBA" id="ARBA00022692"/>
    </source>
</evidence>
<dbReference type="GO" id="GO:0062054">
    <property type="term" value="F:fluoride channel activity"/>
    <property type="evidence" value="ECO:0007669"/>
    <property type="project" value="UniProtKB-UniRule"/>
</dbReference>
<dbReference type="GO" id="GO:0046872">
    <property type="term" value="F:metal ion binding"/>
    <property type="evidence" value="ECO:0007669"/>
    <property type="project" value="UniProtKB-KW"/>
</dbReference>
<evidence type="ECO:0000256" key="1">
    <source>
        <dbReference type="ARBA" id="ARBA00004651"/>
    </source>
</evidence>
<proteinExistence type="inferred from homology"/>
<reference evidence="11 12" key="1">
    <citation type="journal article" date="2007" name="Int. J. Syst. Evol. Microbiol.">
        <title>Oceanobacillus profundus sp. nov., isolated from a deep-sea sediment core.</title>
        <authorList>
            <person name="Kim Y.G."/>
            <person name="Choi D.H."/>
            <person name="Hyun S."/>
            <person name="Cho B.C."/>
        </authorList>
    </citation>
    <scope>NUCLEOTIDE SEQUENCE [LARGE SCALE GENOMIC DNA]</scope>
    <source>
        <strain evidence="11 12">DSM 18246</strain>
    </source>
</reference>
<dbReference type="PANTHER" id="PTHR28259">
    <property type="entry name" value="FLUORIDE EXPORT PROTEIN 1-RELATED"/>
    <property type="match status" value="1"/>
</dbReference>
<dbReference type="GO" id="GO:0140114">
    <property type="term" value="P:cellular detoxification of fluoride"/>
    <property type="evidence" value="ECO:0007669"/>
    <property type="project" value="UniProtKB-UniRule"/>
</dbReference>
<evidence type="ECO:0000256" key="7">
    <source>
        <dbReference type="ARBA" id="ARBA00035120"/>
    </source>
</evidence>
<dbReference type="EMBL" id="QWEH01000002">
    <property type="protein sequence ID" value="RHW34642.1"/>
    <property type="molecule type" value="Genomic_DNA"/>
</dbReference>
<evidence type="ECO:0000256" key="2">
    <source>
        <dbReference type="ARBA" id="ARBA00022475"/>
    </source>
</evidence>
<feature type="transmembrane region" description="Helical" evidence="10">
    <location>
        <begin position="97"/>
        <end position="117"/>
    </location>
</feature>
<feature type="binding site" evidence="10">
    <location>
        <position position="75"/>
    </location>
    <ligand>
        <name>Na(+)</name>
        <dbReference type="ChEBI" id="CHEBI:29101"/>
        <note>structural</note>
    </ligand>
</feature>
<dbReference type="OrthoDB" id="9799631at2"/>
<evidence type="ECO:0000256" key="6">
    <source>
        <dbReference type="ARBA" id="ARBA00023303"/>
    </source>
</evidence>
<evidence type="ECO:0000256" key="5">
    <source>
        <dbReference type="ARBA" id="ARBA00023136"/>
    </source>
</evidence>